<dbReference type="RefSeq" id="WP_057737937.1">
    <property type="nucleotide sequence ID" value="NZ_AZDQ01000007.1"/>
</dbReference>
<keyword evidence="3" id="KW-1185">Reference proteome</keyword>
<organism evidence="2 3">
    <name type="scientific">Companilactobacillus alimentarius DSM 20249</name>
    <dbReference type="NCBI Taxonomy" id="1423720"/>
    <lineage>
        <taxon>Bacteria</taxon>
        <taxon>Bacillati</taxon>
        <taxon>Bacillota</taxon>
        <taxon>Bacilli</taxon>
        <taxon>Lactobacillales</taxon>
        <taxon>Lactobacillaceae</taxon>
        <taxon>Companilactobacillus</taxon>
    </lineage>
</organism>
<evidence type="ECO:0000256" key="1">
    <source>
        <dbReference type="SAM" id="Phobius"/>
    </source>
</evidence>
<dbReference type="EMBL" id="CP018867">
    <property type="protein sequence ID" value="AUI70782.1"/>
    <property type="molecule type" value="Genomic_DNA"/>
</dbReference>
<keyword evidence="1" id="KW-1133">Transmembrane helix</keyword>
<accession>A0A2K9HNP1</accession>
<dbReference type="Proteomes" id="UP000234653">
    <property type="component" value="Chromosome"/>
</dbReference>
<keyword evidence="1" id="KW-0812">Transmembrane</keyword>
<dbReference type="OrthoDB" id="2297107at2"/>
<name>A0A2K9HNP1_9LACO</name>
<keyword evidence="1" id="KW-0472">Membrane</keyword>
<protein>
    <recommendedName>
        <fullName evidence="4">Prepilin-type N-terminal cleavage/methylation domain-containing protein</fullName>
    </recommendedName>
</protein>
<proteinExistence type="predicted"/>
<feature type="transmembrane region" description="Helical" evidence="1">
    <location>
        <begin position="7"/>
        <end position="29"/>
    </location>
</feature>
<evidence type="ECO:0000313" key="2">
    <source>
        <dbReference type="EMBL" id="AUI70782.1"/>
    </source>
</evidence>
<evidence type="ECO:0000313" key="3">
    <source>
        <dbReference type="Proteomes" id="UP000234653"/>
    </source>
</evidence>
<gene>
    <name evidence="2" type="ORF">LA20249_00555</name>
</gene>
<sequence length="93" mass="11048">MSQKRNGFILFESLTALIISVSVIFTLTLCVTEQFKLIDKWEQRVNAHKIILLYLEGQDVSRKIVIKNRVYYFSQTQNKYQVMVNKNVYQIEK</sequence>
<dbReference type="KEGG" id="lali:LA20249_00555"/>
<reference evidence="2 3" key="1">
    <citation type="submission" date="2016-12" db="EMBL/GenBank/DDBJ databases">
        <title>The whole genome sequencing and assembly of Lactobacillus alimentarius DSM 20249T strain.</title>
        <authorList>
            <person name="Lee Y.-J."/>
            <person name="Yi H."/>
            <person name="Bahn Y.-S."/>
            <person name="Kim J.F."/>
            <person name="Lee D.-W."/>
        </authorList>
    </citation>
    <scope>NUCLEOTIDE SEQUENCE [LARGE SCALE GENOMIC DNA]</scope>
    <source>
        <strain evidence="2 3">DSM 20249</strain>
    </source>
</reference>
<dbReference type="AlphaFoldDB" id="A0A2K9HNP1"/>
<evidence type="ECO:0008006" key="4">
    <source>
        <dbReference type="Google" id="ProtNLM"/>
    </source>
</evidence>